<keyword evidence="1" id="KW-0812">Transmembrane</keyword>
<sequence length="328" mass="34001">MLASLKPPPRPLPGLGEVTAGIDRHNLVNALVAWLFAISGPVAIIFAVARQGGLHPDDVSSWVFAAFTIGGLLTMAFSYLFRQPIAIMWTIPGAVLVGGALQHLSLAEVIGACLACGLLIAFLGMTGLVSRIMTAIPMPIVMAMVAGVFLPFGLNIITAFSDATAMAIAMVVAFAIPTAIPRLGSVLPPVLCALAAGVAIIISSGQMSDVQIPNLAFAQPKIYIPEFTLRAIGELMVPLAVTVIAAQNAQGFIILRQAGYDPPENNLTVACGLGSLLYGIFGSVPTCVTGPANAILNTSGSKERRYVAGMLFGLLAIIFGLFAPFTTG</sequence>
<feature type="transmembrane region" description="Helical" evidence="1">
    <location>
        <begin position="306"/>
        <end position="325"/>
    </location>
</feature>
<dbReference type="InterPro" id="IPR004711">
    <property type="entry name" value="Benzoate_Transporter"/>
</dbReference>
<dbReference type="PANTHER" id="PTHR30199:SF0">
    <property type="entry name" value="INNER MEMBRANE PROTEIN YDCO"/>
    <property type="match status" value="1"/>
</dbReference>
<dbReference type="AlphaFoldDB" id="A0A381V7M8"/>
<organism evidence="2">
    <name type="scientific">marine metagenome</name>
    <dbReference type="NCBI Taxonomy" id="408172"/>
    <lineage>
        <taxon>unclassified sequences</taxon>
        <taxon>metagenomes</taxon>
        <taxon>ecological metagenomes</taxon>
    </lineage>
</organism>
<feature type="transmembrane region" description="Helical" evidence="1">
    <location>
        <begin position="163"/>
        <end position="180"/>
    </location>
</feature>
<feature type="transmembrane region" description="Helical" evidence="1">
    <location>
        <begin position="227"/>
        <end position="246"/>
    </location>
</feature>
<feature type="transmembrane region" description="Helical" evidence="1">
    <location>
        <begin position="61"/>
        <end position="81"/>
    </location>
</feature>
<reference evidence="2" key="1">
    <citation type="submission" date="2018-05" db="EMBL/GenBank/DDBJ databases">
        <authorList>
            <person name="Lanie J.A."/>
            <person name="Ng W.-L."/>
            <person name="Kazmierczak K.M."/>
            <person name="Andrzejewski T.M."/>
            <person name="Davidsen T.M."/>
            <person name="Wayne K.J."/>
            <person name="Tettelin H."/>
            <person name="Glass J.I."/>
            <person name="Rusch D."/>
            <person name="Podicherti R."/>
            <person name="Tsui H.-C.T."/>
            <person name="Winkler M.E."/>
        </authorList>
    </citation>
    <scope>NUCLEOTIDE SEQUENCE</scope>
</reference>
<feature type="transmembrane region" description="Helical" evidence="1">
    <location>
        <begin position="27"/>
        <end position="49"/>
    </location>
</feature>
<dbReference type="GO" id="GO:0005886">
    <property type="term" value="C:plasma membrane"/>
    <property type="evidence" value="ECO:0007669"/>
    <property type="project" value="TreeGrafter"/>
</dbReference>
<evidence type="ECO:0000256" key="1">
    <source>
        <dbReference type="SAM" id="Phobius"/>
    </source>
</evidence>
<gene>
    <name evidence="2" type="ORF">METZ01_LOCUS88875</name>
</gene>
<keyword evidence="1" id="KW-0472">Membrane</keyword>
<keyword evidence="1" id="KW-1133">Transmembrane helix</keyword>
<feature type="transmembrane region" description="Helical" evidence="1">
    <location>
        <begin position="187"/>
        <end position="207"/>
    </location>
</feature>
<dbReference type="GO" id="GO:0042925">
    <property type="term" value="F:benzoate transmembrane transporter activity"/>
    <property type="evidence" value="ECO:0007669"/>
    <property type="project" value="InterPro"/>
</dbReference>
<feature type="non-terminal residue" evidence="2">
    <location>
        <position position="328"/>
    </location>
</feature>
<evidence type="ECO:0000313" key="2">
    <source>
        <dbReference type="EMBL" id="SVA36021.1"/>
    </source>
</evidence>
<feature type="transmembrane region" description="Helical" evidence="1">
    <location>
        <begin position="109"/>
        <end position="129"/>
    </location>
</feature>
<evidence type="ECO:0008006" key="3">
    <source>
        <dbReference type="Google" id="ProtNLM"/>
    </source>
</evidence>
<name>A0A381V7M8_9ZZZZ</name>
<proteinExistence type="predicted"/>
<dbReference type="PANTHER" id="PTHR30199">
    <property type="entry name" value="MFS FAMILY TRANSPORTER, PREDICTED SUBSTRATE BENZOATE"/>
    <property type="match status" value="1"/>
</dbReference>
<accession>A0A381V7M8</accession>
<dbReference type="EMBL" id="UINC01007998">
    <property type="protein sequence ID" value="SVA36021.1"/>
    <property type="molecule type" value="Genomic_DNA"/>
</dbReference>
<dbReference type="Pfam" id="PF03594">
    <property type="entry name" value="BenE"/>
    <property type="match status" value="1"/>
</dbReference>
<feature type="transmembrane region" description="Helical" evidence="1">
    <location>
        <begin position="136"/>
        <end position="157"/>
    </location>
</feature>
<protein>
    <recommendedName>
        <fullName evidence="3">Benzoate transporter</fullName>
    </recommendedName>
</protein>